<dbReference type="PANTHER" id="PTHR37755">
    <property type="entry name" value="PROTEIN TIC 56, CHLOROPLASTIC"/>
    <property type="match status" value="1"/>
</dbReference>
<protein>
    <submittedName>
        <fullName evidence="1">TIC 56, chloroplastic</fullName>
    </submittedName>
</protein>
<comment type="caution">
    <text evidence="1">The sequence shown here is derived from an EMBL/GenBank/DDBJ whole genome shotgun (WGS) entry which is preliminary data.</text>
</comment>
<dbReference type="GO" id="GO:0009706">
    <property type="term" value="C:chloroplast inner membrane"/>
    <property type="evidence" value="ECO:0007669"/>
    <property type="project" value="TreeGrafter"/>
</dbReference>
<reference evidence="1 2" key="1">
    <citation type="submission" date="2019-12" db="EMBL/GenBank/DDBJ databases">
        <authorList>
            <person name="Alioto T."/>
            <person name="Alioto T."/>
            <person name="Gomez Garrido J."/>
        </authorList>
    </citation>
    <scope>NUCLEOTIDE SEQUENCE [LARGE SCALE GENOMIC DNA]</scope>
</reference>
<proteinExistence type="predicted"/>
<evidence type="ECO:0000313" key="2">
    <source>
        <dbReference type="Proteomes" id="UP000594638"/>
    </source>
</evidence>
<dbReference type="InterPro" id="IPR037471">
    <property type="entry name" value="TIC56"/>
</dbReference>
<dbReference type="GO" id="GO:0045037">
    <property type="term" value="P:protein import into chloroplast stroma"/>
    <property type="evidence" value="ECO:0007669"/>
    <property type="project" value="TreeGrafter"/>
</dbReference>
<dbReference type="EMBL" id="CACTIH010007247">
    <property type="protein sequence ID" value="CAA3005615.1"/>
    <property type="molecule type" value="Genomic_DNA"/>
</dbReference>
<dbReference type="Gramene" id="OE9A112973T1">
    <property type="protein sequence ID" value="OE9A112973C1"/>
    <property type="gene ID" value="OE9A112973"/>
</dbReference>
<dbReference type="OrthoDB" id="1731086at2759"/>
<gene>
    <name evidence="1" type="ORF">OLEA9_A112973</name>
</gene>
<accession>A0A8S0TLI0</accession>
<evidence type="ECO:0000313" key="1">
    <source>
        <dbReference type="EMBL" id="CAA3005615.1"/>
    </source>
</evidence>
<keyword evidence="2" id="KW-1185">Reference proteome</keyword>
<dbReference type="Proteomes" id="UP000594638">
    <property type="component" value="Unassembled WGS sequence"/>
</dbReference>
<sequence>MLDQFYWECDNLPDYWHTPEVKRILSEDPAIEKKENPTQEEIEENEKWWADLRASPGARFLAQAEEAADKLYELELKENSIPYRREEKKLW</sequence>
<organism evidence="1 2">
    <name type="scientific">Olea europaea subsp. europaea</name>
    <dbReference type="NCBI Taxonomy" id="158383"/>
    <lineage>
        <taxon>Eukaryota</taxon>
        <taxon>Viridiplantae</taxon>
        <taxon>Streptophyta</taxon>
        <taxon>Embryophyta</taxon>
        <taxon>Tracheophyta</taxon>
        <taxon>Spermatophyta</taxon>
        <taxon>Magnoliopsida</taxon>
        <taxon>eudicotyledons</taxon>
        <taxon>Gunneridae</taxon>
        <taxon>Pentapetalae</taxon>
        <taxon>asterids</taxon>
        <taxon>lamiids</taxon>
        <taxon>Lamiales</taxon>
        <taxon>Oleaceae</taxon>
        <taxon>Oleeae</taxon>
        <taxon>Olea</taxon>
    </lineage>
</organism>
<dbReference type="PANTHER" id="PTHR37755:SF1">
    <property type="entry name" value="PROTEIN TIC 56, CHLOROPLASTIC"/>
    <property type="match status" value="1"/>
</dbReference>
<dbReference type="AlphaFoldDB" id="A0A8S0TLI0"/>
<name>A0A8S0TLI0_OLEEU</name>